<dbReference type="RefSeq" id="WP_010862193.1">
    <property type="nucleotide sequence ID" value="NZ_CP027852.1"/>
</dbReference>
<dbReference type="GO" id="GO:0044781">
    <property type="term" value="P:bacterial-type flagellum organization"/>
    <property type="evidence" value="ECO:0007669"/>
    <property type="project" value="UniProtKB-KW"/>
</dbReference>
<dbReference type="GO" id="GO:0015031">
    <property type="term" value="P:protein transport"/>
    <property type="evidence" value="ECO:0007669"/>
    <property type="project" value="UniProtKB-KW"/>
</dbReference>
<evidence type="ECO:0000313" key="12">
    <source>
        <dbReference type="Proteomes" id="UP000664658"/>
    </source>
</evidence>
<evidence type="ECO:0000256" key="9">
    <source>
        <dbReference type="ARBA" id="ARBA00023136"/>
    </source>
</evidence>
<dbReference type="GO" id="GO:0006935">
    <property type="term" value="P:chemotaxis"/>
    <property type="evidence" value="ECO:0007669"/>
    <property type="project" value="UniProtKB-KW"/>
</dbReference>
<keyword evidence="10" id="KW-1006">Bacterial flagellum protein export</keyword>
<keyword evidence="11" id="KW-0969">Cilium</keyword>
<gene>
    <name evidence="11" type="primary">fliJ</name>
    <name evidence="11" type="ORF">J2R62_00750</name>
</gene>
<keyword evidence="7" id="KW-1005">Bacterial flagellum biogenesis</keyword>
<keyword evidence="11" id="KW-0966">Cell projection</keyword>
<evidence type="ECO:0000256" key="4">
    <source>
        <dbReference type="ARBA" id="ARBA00022448"/>
    </source>
</evidence>
<organism evidence="11 12">
    <name type="scientific">Plesiomonas shigelloides</name>
    <name type="common">Aeromonas shigelloides</name>
    <dbReference type="NCBI Taxonomy" id="703"/>
    <lineage>
        <taxon>Bacteria</taxon>
        <taxon>Pseudomonadati</taxon>
        <taxon>Pseudomonadota</taxon>
        <taxon>Gammaproteobacteria</taxon>
        <taxon>Enterobacterales</taxon>
        <taxon>Enterobacteriaceae</taxon>
        <taxon>Plesiomonas</taxon>
    </lineage>
</organism>
<keyword evidence="8" id="KW-0653">Protein transport</keyword>
<keyword evidence="5" id="KW-1003">Cell membrane</keyword>
<comment type="similarity">
    <text evidence="2">Belongs to the FliJ family.</text>
</comment>
<keyword evidence="4" id="KW-0813">Transport</keyword>
<evidence type="ECO:0000313" key="11">
    <source>
        <dbReference type="EMBL" id="MBO1106762.1"/>
    </source>
</evidence>
<sequence>MKALDLLLEQAGKKEQDASGHLSQARQQLSMHEAQMERIHEYRYDYCQQMSQRGCAGLNASEYHHLQQFIGHLDQNLVKQNYARRTFEEQADRARELWLDAKQKRKSLEMLVERREKQKQQKAAREEQKLNDEMAAQLLRRLQTQR</sequence>
<protein>
    <recommendedName>
        <fullName evidence="3">Flagellar FliJ protein</fullName>
    </recommendedName>
</protein>
<keyword evidence="11" id="KW-0282">Flagellum</keyword>
<dbReference type="PANTHER" id="PTHR38786">
    <property type="entry name" value="FLAGELLAR FLIJ PROTEIN"/>
    <property type="match status" value="1"/>
</dbReference>
<dbReference type="InterPro" id="IPR052570">
    <property type="entry name" value="FliJ"/>
</dbReference>
<dbReference type="KEGG" id="pshi:SAMEA2665130_0862"/>
<evidence type="ECO:0000256" key="5">
    <source>
        <dbReference type="ARBA" id="ARBA00022475"/>
    </source>
</evidence>
<dbReference type="AlphaFoldDB" id="A0A1A9AW59"/>
<keyword evidence="9" id="KW-0472">Membrane</keyword>
<keyword evidence="6" id="KW-0145">Chemotaxis</keyword>
<dbReference type="GO" id="GO:0005886">
    <property type="term" value="C:plasma membrane"/>
    <property type="evidence" value="ECO:0007669"/>
    <property type="project" value="UniProtKB-SubCell"/>
</dbReference>
<comment type="caution">
    <text evidence="11">The sequence shown here is derived from an EMBL/GenBank/DDBJ whole genome shotgun (WGS) entry which is preliminary data.</text>
</comment>
<evidence type="ECO:0000256" key="1">
    <source>
        <dbReference type="ARBA" id="ARBA00004413"/>
    </source>
</evidence>
<evidence type="ECO:0000256" key="7">
    <source>
        <dbReference type="ARBA" id="ARBA00022795"/>
    </source>
</evidence>
<proteinExistence type="inferred from homology"/>
<dbReference type="PANTHER" id="PTHR38786:SF1">
    <property type="entry name" value="FLAGELLAR FLIJ PROTEIN"/>
    <property type="match status" value="1"/>
</dbReference>
<dbReference type="GO" id="GO:0009288">
    <property type="term" value="C:bacterial-type flagellum"/>
    <property type="evidence" value="ECO:0007669"/>
    <property type="project" value="InterPro"/>
</dbReference>
<evidence type="ECO:0000256" key="10">
    <source>
        <dbReference type="ARBA" id="ARBA00023225"/>
    </source>
</evidence>
<evidence type="ECO:0000256" key="8">
    <source>
        <dbReference type="ARBA" id="ARBA00022927"/>
    </source>
</evidence>
<dbReference type="Gene3D" id="1.10.287.1700">
    <property type="match status" value="1"/>
</dbReference>
<dbReference type="InterPro" id="IPR053716">
    <property type="entry name" value="Flag_assembly_chemotaxis_eff"/>
</dbReference>
<name>A0A1A9AW59_PLESH</name>
<dbReference type="InterPro" id="IPR012823">
    <property type="entry name" value="Flagell_FliJ"/>
</dbReference>
<evidence type="ECO:0000256" key="6">
    <source>
        <dbReference type="ARBA" id="ARBA00022500"/>
    </source>
</evidence>
<accession>A0A1A9AW59</accession>
<dbReference type="NCBIfam" id="TIGR02473">
    <property type="entry name" value="flagell_FliJ"/>
    <property type="match status" value="1"/>
</dbReference>
<comment type="subcellular location">
    <subcellularLocation>
        <location evidence="1">Cell membrane</location>
        <topology evidence="1">Peripheral membrane protein</topology>
        <orientation evidence="1">Cytoplasmic side</orientation>
    </subcellularLocation>
</comment>
<evidence type="ECO:0000256" key="3">
    <source>
        <dbReference type="ARBA" id="ARBA00020392"/>
    </source>
</evidence>
<dbReference type="Pfam" id="PF02050">
    <property type="entry name" value="FliJ"/>
    <property type="match status" value="1"/>
</dbReference>
<dbReference type="Proteomes" id="UP000664658">
    <property type="component" value="Unassembled WGS sequence"/>
</dbReference>
<reference evidence="11" key="1">
    <citation type="submission" date="2021-03" db="EMBL/GenBank/DDBJ databases">
        <title>Plesiomonas shigelloides zfcc0051, isolated from zebrafish feces.</title>
        <authorList>
            <person name="Vanderhoek Z."/>
            <person name="Gaulke C."/>
        </authorList>
    </citation>
    <scope>NUCLEOTIDE SEQUENCE</scope>
    <source>
        <strain evidence="11">Zfcc0051</strain>
    </source>
</reference>
<evidence type="ECO:0000256" key="2">
    <source>
        <dbReference type="ARBA" id="ARBA00010004"/>
    </source>
</evidence>
<dbReference type="EMBL" id="JAFNAA010000001">
    <property type="protein sequence ID" value="MBO1106762.1"/>
    <property type="molecule type" value="Genomic_DNA"/>
</dbReference>
<dbReference type="GO" id="GO:0071973">
    <property type="term" value="P:bacterial-type flagellum-dependent cell motility"/>
    <property type="evidence" value="ECO:0007669"/>
    <property type="project" value="InterPro"/>
</dbReference>
<dbReference type="GeneID" id="69705726"/>